<dbReference type="GO" id="GO:0051015">
    <property type="term" value="F:actin filament binding"/>
    <property type="evidence" value="ECO:0007669"/>
    <property type="project" value="InterPro"/>
</dbReference>
<keyword evidence="2" id="KW-0175">Coiled coil</keyword>
<accession>A0A834SNU8</accession>
<dbReference type="Gene3D" id="1.20.58.2220">
    <property type="entry name" value="Formin, FH2 domain"/>
    <property type="match status" value="1"/>
</dbReference>
<evidence type="ECO:0000256" key="2">
    <source>
        <dbReference type="SAM" id="Coils"/>
    </source>
</evidence>
<dbReference type="InterPro" id="IPR015425">
    <property type="entry name" value="FH2_Formin"/>
</dbReference>
<keyword evidence="5" id="KW-1185">Reference proteome</keyword>
<reference evidence="4" key="1">
    <citation type="submission" date="2020-09" db="EMBL/GenBank/DDBJ databases">
        <title>Genome-Enabled Discovery of Anthraquinone Biosynthesis in Senna tora.</title>
        <authorList>
            <person name="Kang S.-H."/>
            <person name="Pandey R.P."/>
            <person name="Lee C.-M."/>
            <person name="Sim J.-S."/>
            <person name="Jeong J.-T."/>
            <person name="Choi B.-S."/>
            <person name="Jung M."/>
            <person name="Ginzburg D."/>
            <person name="Zhao K."/>
            <person name="Won S.Y."/>
            <person name="Oh T.-J."/>
            <person name="Yu Y."/>
            <person name="Kim N.-H."/>
            <person name="Lee O.R."/>
            <person name="Lee T.-H."/>
            <person name="Bashyal P."/>
            <person name="Kim T.-S."/>
            <person name="Lee W.-H."/>
            <person name="Kawkins C."/>
            <person name="Kim C.-K."/>
            <person name="Kim J.S."/>
            <person name="Ahn B.O."/>
            <person name="Rhee S.Y."/>
            <person name="Sohng J.K."/>
        </authorList>
    </citation>
    <scope>NUCLEOTIDE SEQUENCE</scope>
    <source>
        <tissue evidence="4">Leaf</tissue>
    </source>
</reference>
<dbReference type="GO" id="GO:0045010">
    <property type="term" value="P:actin nucleation"/>
    <property type="evidence" value="ECO:0007669"/>
    <property type="project" value="InterPro"/>
</dbReference>
<evidence type="ECO:0000256" key="1">
    <source>
        <dbReference type="ARBA" id="ARBA00025793"/>
    </source>
</evidence>
<dbReference type="Pfam" id="PF02181">
    <property type="entry name" value="FH2"/>
    <property type="match status" value="1"/>
</dbReference>
<name>A0A834SNU8_9FABA</name>
<dbReference type="PANTHER" id="PTHR23213">
    <property type="entry name" value="FORMIN-RELATED"/>
    <property type="match status" value="1"/>
</dbReference>
<dbReference type="Proteomes" id="UP000634136">
    <property type="component" value="Unassembled WGS sequence"/>
</dbReference>
<dbReference type="PANTHER" id="PTHR23213:SF273">
    <property type="entry name" value="FORMIN-LIKE PROTEIN"/>
    <property type="match status" value="1"/>
</dbReference>
<proteinExistence type="inferred from homology"/>
<evidence type="ECO:0000313" key="5">
    <source>
        <dbReference type="Proteomes" id="UP000634136"/>
    </source>
</evidence>
<dbReference type="InterPro" id="IPR027643">
    <property type="entry name" value="Formin-like_plant"/>
</dbReference>
<feature type="coiled-coil region" evidence="2">
    <location>
        <begin position="126"/>
        <end position="153"/>
    </location>
</feature>
<evidence type="ECO:0000259" key="3">
    <source>
        <dbReference type="PROSITE" id="PS51444"/>
    </source>
</evidence>
<organism evidence="4 5">
    <name type="scientific">Senna tora</name>
    <dbReference type="NCBI Taxonomy" id="362788"/>
    <lineage>
        <taxon>Eukaryota</taxon>
        <taxon>Viridiplantae</taxon>
        <taxon>Streptophyta</taxon>
        <taxon>Embryophyta</taxon>
        <taxon>Tracheophyta</taxon>
        <taxon>Spermatophyta</taxon>
        <taxon>Magnoliopsida</taxon>
        <taxon>eudicotyledons</taxon>
        <taxon>Gunneridae</taxon>
        <taxon>Pentapetalae</taxon>
        <taxon>rosids</taxon>
        <taxon>fabids</taxon>
        <taxon>Fabales</taxon>
        <taxon>Fabaceae</taxon>
        <taxon>Caesalpinioideae</taxon>
        <taxon>Cassia clade</taxon>
        <taxon>Senna</taxon>
    </lineage>
</organism>
<dbReference type="EMBL" id="JAAIUW010000012">
    <property type="protein sequence ID" value="KAF7806128.1"/>
    <property type="molecule type" value="Genomic_DNA"/>
</dbReference>
<dbReference type="InterPro" id="IPR042201">
    <property type="entry name" value="FH2_Formin_sf"/>
</dbReference>
<evidence type="ECO:0000313" key="4">
    <source>
        <dbReference type="EMBL" id="KAF7806128.1"/>
    </source>
</evidence>
<comment type="caution">
    <text evidence="4">The sequence shown here is derived from an EMBL/GenBank/DDBJ whole genome shotgun (WGS) entry which is preliminary data.</text>
</comment>
<dbReference type="OrthoDB" id="1426995at2759"/>
<sequence length="249" mass="28180">MNAGTSRGNAQGFNLSSLRKLPDVKSTDGKTSLLHFIVEQVVQSEGRREAMYQKQNLTQQEKDTEYLMLGLPVVLKGLKDELSEVKKAASIEHHSFITLCSTLNAHVTEIRQIMTSCGNTERGGFVREMKGFLEECEEELKIVKEEQIRIMELVKKTNEYYLAGGSKDNMSNSNPFQLFVIVKDFVDMVDQACLELKKKMEKKNVGVEAVLTPPLSPSRKVPLRFPNFDFHFLSNMPATTSFSQSEDDF</sequence>
<feature type="domain" description="FH2" evidence="3">
    <location>
        <begin position="1"/>
        <end position="215"/>
    </location>
</feature>
<dbReference type="SUPFAM" id="SSF101447">
    <property type="entry name" value="Formin homology 2 domain (FH2 domain)"/>
    <property type="match status" value="1"/>
</dbReference>
<gene>
    <name evidence="4" type="ORF">G2W53_038289</name>
</gene>
<protein>
    <submittedName>
        <fullName evidence="4">Formin-like protein 8</fullName>
    </submittedName>
</protein>
<dbReference type="PROSITE" id="PS51444">
    <property type="entry name" value="FH2"/>
    <property type="match status" value="1"/>
</dbReference>
<dbReference type="AlphaFoldDB" id="A0A834SNU8"/>
<comment type="similarity">
    <text evidence="1">Belongs to the formin-like family. Class-I subfamily.</text>
</comment>